<dbReference type="FunFam" id="1.10.287.130:FF:000001">
    <property type="entry name" value="Two-component sensor histidine kinase"/>
    <property type="match status" value="1"/>
</dbReference>
<keyword evidence="4" id="KW-1003">Cell membrane</keyword>
<dbReference type="InterPro" id="IPR003660">
    <property type="entry name" value="HAMP_dom"/>
</dbReference>
<dbReference type="GO" id="GO:0005886">
    <property type="term" value="C:plasma membrane"/>
    <property type="evidence" value="ECO:0007669"/>
    <property type="project" value="UniProtKB-SubCell"/>
</dbReference>
<evidence type="ECO:0000256" key="3">
    <source>
        <dbReference type="ARBA" id="ARBA00012438"/>
    </source>
</evidence>
<evidence type="ECO:0000259" key="14">
    <source>
        <dbReference type="PROSITE" id="PS50885"/>
    </source>
</evidence>
<dbReference type="CDD" id="cd06225">
    <property type="entry name" value="HAMP"/>
    <property type="match status" value="1"/>
</dbReference>
<evidence type="ECO:0000256" key="10">
    <source>
        <dbReference type="ARBA" id="ARBA00023012"/>
    </source>
</evidence>
<evidence type="ECO:0000256" key="9">
    <source>
        <dbReference type="ARBA" id="ARBA00022840"/>
    </source>
</evidence>
<dbReference type="PANTHER" id="PTHR43711">
    <property type="entry name" value="TWO-COMPONENT HISTIDINE KINASE"/>
    <property type="match status" value="1"/>
</dbReference>
<dbReference type="Gene3D" id="3.30.565.10">
    <property type="entry name" value="Histidine kinase-like ATPase, C-terminal domain"/>
    <property type="match status" value="1"/>
</dbReference>
<dbReference type="PRINTS" id="PR00344">
    <property type="entry name" value="BCTRLSENSOR"/>
</dbReference>
<evidence type="ECO:0000256" key="1">
    <source>
        <dbReference type="ARBA" id="ARBA00000085"/>
    </source>
</evidence>
<evidence type="ECO:0000256" key="12">
    <source>
        <dbReference type="SAM" id="Phobius"/>
    </source>
</evidence>
<evidence type="ECO:0000259" key="13">
    <source>
        <dbReference type="PROSITE" id="PS50109"/>
    </source>
</evidence>
<name>A0A3A3GDH2_PANTH</name>
<dbReference type="Pfam" id="PF02518">
    <property type="entry name" value="HATPase_c"/>
    <property type="match status" value="1"/>
</dbReference>
<organism evidence="15 16">
    <name type="scientific">Paenibacillus thiaminolyticus</name>
    <name type="common">Bacillus thiaminolyticus</name>
    <dbReference type="NCBI Taxonomy" id="49283"/>
    <lineage>
        <taxon>Bacteria</taxon>
        <taxon>Bacillati</taxon>
        <taxon>Bacillota</taxon>
        <taxon>Bacilli</taxon>
        <taxon>Bacillales</taxon>
        <taxon>Paenibacillaceae</taxon>
        <taxon>Paenibacillus</taxon>
    </lineage>
</organism>
<dbReference type="InterPro" id="IPR003661">
    <property type="entry name" value="HisK_dim/P_dom"/>
</dbReference>
<evidence type="ECO:0000256" key="11">
    <source>
        <dbReference type="ARBA" id="ARBA00023136"/>
    </source>
</evidence>
<dbReference type="Gene3D" id="1.10.287.130">
    <property type="match status" value="1"/>
</dbReference>
<dbReference type="Proteomes" id="UP000266177">
    <property type="component" value="Unassembled WGS sequence"/>
</dbReference>
<evidence type="ECO:0000313" key="15">
    <source>
        <dbReference type="EMBL" id="RJG20860.1"/>
    </source>
</evidence>
<dbReference type="PANTHER" id="PTHR43711:SF1">
    <property type="entry name" value="HISTIDINE KINASE 1"/>
    <property type="match status" value="1"/>
</dbReference>
<dbReference type="GO" id="GO:0005524">
    <property type="term" value="F:ATP binding"/>
    <property type="evidence" value="ECO:0007669"/>
    <property type="project" value="UniProtKB-KW"/>
</dbReference>
<gene>
    <name evidence="15" type="ORF">DQX05_23680</name>
</gene>
<dbReference type="EC" id="2.7.13.3" evidence="3"/>
<dbReference type="SMART" id="SM00388">
    <property type="entry name" value="HisKA"/>
    <property type="match status" value="1"/>
</dbReference>
<feature type="transmembrane region" description="Helical" evidence="12">
    <location>
        <begin position="12"/>
        <end position="34"/>
    </location>
</feature>
<feature type="domain" description="HAMP" evidence="14">
    <location>
        <begin position="188"/>
        <end position="240"/>
    </location>
</feature>
<dbReference type="InterPro" id="IPR036890">
    <property type="entry name" value="HATPase_C_sf"/>
</dbReference>
<dbReference type="InterPro" id="IPR004358">
    <property type="entry name" value="Sig_transdc_His_kin-like_C"/>
</dbReference>
<keyword evidence="12" id="KW-1133">Transmembrane helix</keyword>
<evidence type="ECO:0000256" key="5">
    <source>
        <dbReference type="ARBA" id="ARBA00022553"/>
    </source>
</evidence>
<comment type="catalytic activity">
    <reaction evidence="1">
        <text>ATP + protein L-histidine = ADP + protein N-phospho-L-histidine.</text>
        <dbReference type="EC" id="2.7.13.3"/>
    </reaction>
</comment>
<dbReference type="AlphaFoldDB" id="A0A3A3GDH2"/>
<comment type="caution">
    <text evidence="15">The sequence shown here is derived from an EMBL/GenBank/DDBJ whole genome shotgun (WGS) entry which is preliminary data.</text>
</comment>
<dbReference type="Gene3D" id="1.10.8.500">
    <property type="entry name" value="HAMP domain in histidine kinase"/>
    <property type="match status" value="1"/>
</dbReference>
<proteinExistence type="predicted"/>
<protein>
    <recommendedName>
        <fullName evidence="3">histidine kinase</fullName>
        <ecNumber evidence="3">2.7.13.3</ecNumber>
    </recommendedName>
</protein>
<dbReference type="EMBL" id="QYZD01000030">
    <property type="protein sequence ID" value="RJG20860.1"/>
    <property type="molecule type" value="Genomic_DNA"/>
</dbReference>
<evidence type="ECO:0000256" key="6">
    <source>
        <dbReference type="ARBA" id="ARBA00022679"/>
    </source>
</evidence>
<keyword evidence="11 12" id="KW-0472">Membrane</keyword>
<keyword evidence="8 15" id="KW-0418">Kinase</keyword>
<dbReference type="Pfam" id="PF00672">
    <property type="entry name" value="HAMP"/>
    <property type="match status" value="1"/>
</dbReference>
<dbReference type="CDD" id="cd00075">
    <property type="entry name" value="HATPase"/>
    <property type="match status" value="1"/>
</dbReference>
<keyword evidence="7" id="KW-0547">Nucleotide-binding</keyword>
<dbReference type="SUPFAM" id="SSF158472">
    <property type="entry name" value="HAMP domain-like"/>
    <property type="match status" value="1"/>
</dbReference>
<dbReference type="InterPro" id="IPR003594">
    <property type="entry name" value="HATPase_dom"/>
</dbReference>
<keyword evidence="10" id="KW-0902">Two-component regulatory system</keyword>
<sequence>MGIRQRLVGSYLAVILITVSILEVFLIATVDYYYHYSVRRILVNQAQISAAFFQQYFSGQDVAEQSERLLRGFSQNTTAQVQIIDASGQLLQDNVNVEAIGSRIDYPDVRQARDGAMGIWRGTSAFSGESLLAVSYPLVTDGETVGVVRYVASLTSTIATIRWIAALCIAAGLLVVAIVALVSLFLSRTITGSIQELKLAADQMAEGDLSARAGKRYKDELGALADTLNTMASRLQRSDQLKNEFISSVSHEIRTPLTSIKGWAVTLKSVNGDSKELLEEGLDVIESESDRLTNLVDELLDFSKLANGKITLSRGPVQLPELLRHVGRQMAPRASRLGLELEVRAGDAVPVIDADANRLKQVLINLLDNAMKFTPPGGNVTMSADALKEYVVLTVEDTGAGISEEDIGNVLQKFYKGNNSGAGSGLGLSICHEIVKLHGGDLKVESGPGRGTKVQVFLPRRQMT</sequence>
<dbReference type="CDD" id="cd00082">
    <property type="entry name" value="HisKA"/>
    <property type="match status" value="1"/>
</dbReference>
<keyword evidence="5" id="KW-0597">Phosphoprotein</keyword>
<dbReference type="FunFam" id="3.30.565.10:FF:000006">
    <property type="entry name" value="Sensor histidine kinase WalK"/>
    <property type="match status" value="1"/>
</dbReference>
<dbReference type="SMART" id="SM00387">
    <property type="entry name" value="HATPase_c"/>
    <property type="match status" value="1"/>
</dbReference>
<evidence type="ECO:0000313" key="16">
    <source>
        <dbReference type="Proteomes" id="UP000266177"/>
    </source>
</evidence>
<evidence type="ECO:0000256" key="4">
    <source>
        <dbReference type="ARBA" id="ARBA00022475"/>
    </source>
</evidence>
<evidence type="ECO:0000256" key="2">
    <source>
        <dbReference type="ARBA" id="ARBA00004651"/>
    </source>
</evidence>
<dbReference type="PROSITE" id="PS50109">
    <property type="entry name" value="HIS_KIN"/>
    <property type="match status" value="1"/>
</dbReference>
<keyword evidence="6" id="KW-0808">Transferase</keyword>
<dbReference type="Pfam" id="PF00512">
    <property type="entry name" value="HisKA"/>
    <property type="match status" value="1"/>
</dbReference>
<evidence type="ECO:0000256" key="8">
    <source>
        <dbReference type="ARBA" id="ARBA00022777"/>
    </source>
</evidence>
<feature type="domain" description="Histidine kinase" evidence="13">
    <location>
        <begin position="248"/>
        <end position="462"/>
    </location>
</feature>
<dbReference type="SUPFAM" id="SSF47384">
    <property type="entry name" value="Homodimeric domain of signal transducing histidine kinase"/>
    <property type="match status" value="1"/>
</dbReference>
<dbReference type="InterPro" id="IPR005467">
    <property type="entry name" value="His_kinase_dom"/>
</dbReference>
<reference evidence="15 16" key="1">
    <citation type="submission" date="2018-09" db="EMBL/GenBank/DDBJ databases">
        <title>Paenibacillus SK2017-BO5.</title>
        <authorList>
            <person name="Piskunova J.V."/>
            <person name="Dubiley S.A."/>
            <person name="Severinov K.V."/>
        </authorList>
    </citation>
    <scope>NUCLEOTIDE SEQUENCE [LARGE SCALE GENOMIC DNA]</scope>
    <source>
        <strain evidence="15 16">BO5</strain>
    </source>
</reference>
<dbReference type="GO" id="GO:0000155">
    <property type="term" value="F:phosphorelay sensor kinase activity"/>
    <property type="evidence" value="ECO:0007669"/>
    <property type="project" value="InterPro"/>
</dbReference>
<dbReference type="InterPro" id="IPR050736">
    <property type="entry name" value="Sensor_HK_Regulatory"/>
</dbReference>
<dbReference type="Gene3D" id="3.30.450.20">
    <property type="entry name" value="PAS domain"/>
    <property type="match status" value="1"/>
</dbReference>
<evidence type="ECO:0000256" key="7">
    <source>
        <dbReference type="ARBA" id="ARBA00022741"/>
    </source>
</evidence>
<dbReference type="SUPFAM" id="SSF55874">
    <property type="entry name" value="ATPase domain of HSP90 chaperone/DNA topoisomerase II/histidine kinase"/>
    <property type="match status" value="1"/>
</dbReference>
<dbReference type="OrthoDB" id="2359336at2"/>
<accession>A0A3A3GDH2</accession>
<dbReference type="InterPro" id="IPR036097">
    <property type="entry name" value="HisK_dim/P_sf"/>
</dbReference>
<dbReference type="PROSITE" id="PS50885">
    <property type="entry name" value="HAMP"/>
    <property type="match status" value="1"/>
</dbReference>
<comment type="subcellular location">
    <subcellularLocation>
        <location evidence="2">Cell membrane</location>
        <topology evidence="2">Multi-pass membrane protein</topology>
    </subcellularLocation>
</comment>
<dbReference type="RefSeq" id="WP_119795841.1">
    <property type="nucleotide sequence ID" value="NZ_QYZD01000030.1"/>
</dbReference>
<dbReference type="SMART" id="SM00304">
    <property type="entry name" value="HAMP"/>
    <property type="match status" value="1"/>
</dbReference>
<keyword evidence="12" id="KW-0812">Transmembrane</keyword>
<feature type="transmembrane region" description="Helical" evidence="12">
    <location>
        <begin position="163"/>
        <end position="186"/>
    </location>
</feature>
<keyword evidence="9" id="KW-0067">ATP-binding</keyword>